<comment type="caution">
    <text evidence="12">The sequence shown here is derived from an EMBL/GenBank/DDBJ whole genome shotgun (WGS) entry which is preliminary data.</text>
</comment>
<dbReference type="InterPro" id="IPR036563">
    <property type="entry name" value="MoaE_sf"/>
</dbReference>
<evidence type="ECO:0000256" key="3">
    <source>
        <dbReference type="ARBA" id="ARBA00011950"/>
    </source>
</evidence>
<dbReference type="Proteomes" id="UP000189431">
    <property type="component" value="Unassembled WGS sequence"/>
</dbReference>
<evidence type="ECO:0000256" key="7">
    <source>
        <dbReference type="ARBA" id="ARBA00029745"/>
    </source>
</evidence>
<sequence>MYRIQEDHLDINQLTQALTESSSECGAIVTFVGRVRGSSEKNRSVKEIYLESYLSMTNKAMMEITEEVQLRWSAVEKISIVHRIGVIGLCEPIVFVGVSSKHRKDSFEAASFIMDQLKISVPLWKKENIEEQGWVWVSAKPSDKQAALRWRL</sequence>
<comment type="pathway">
    <text evidence="1">Cofactor biosynthesis; molybdopterin biosynthesis.</text>
</comment>
<evidence type="ECO:0000313" key="12">
    <source>
        <dbReference type="EMBL" id="OOF33852.1"/>
    </source>
</evidence>
<keyword evidence="13" id="KW-1185">Reference proteome</keyword>
<evidence type="ECO:0000256" key="5">
    <source>
        <dbReference type="ARBA" id="ARBA00023150"/>
    </source>
</evidence>
<dbReference type="EC" id="2.8.1.12" evidence="3"/>
<evidence type="ECO:0000256" key="9">
    <source>
        <dbReference type="ARBA" id="ARBA00030781"/>
    </source>
</evidence>
<evidence type="ECO:0000256" key="6">
    <source>
        <dbReference type="ARBA" id="ARBA00026066"/>
    </source>
</evidence>
<gene>
    <name evidence="12" type="ORF">BZJ21_08915</name>
</gene>
<reference evidence="13" key="1">
    <citation type="submission" date="2017-01" db="EMBL/GenBank/DDBJ databases">
        <title>Draft genome of the species Salinivibrio costicola subsp. alcaliphilus.</title>
        <authorList>
            <person name="Lopez-Hermoso C."/>
            <person name="De La Haba R."/>
            <person name="Sanchez-Porro C."/>
            <person name="Ventosa A."/>
        </authorList>
    </citation>
    <scope>NUCLEOTIDE SEQUENCE [LARGE SCALE GENOMIC DNA]</scope>
    <source>
        <strain evidence="13">CBH448</strain>
    </source>
</reference>
<proteinExistence type="inferred from homology"/>
<dbReference type="RefSeq" id="WP_021022856.1">
    <property type="nucleotide sequence ID" value="NZ_MUFR01000021.1"/>
</dbReference>
<protein>
    <recommendedName>
        <fullName evidence="4">Molybdopterin synthase catalytic subunit</fullName>
        <ecNumber evidence="3">2.8.1.12</ecNumber>
    </recommendedName>
    <alternativeName>
        <fullName evidence="9">MPT synthase subunit 2</fullName>
    </alternativeName>
    <alternativeName>
        <fullName evidence="7">Molybdenum cofactor biosynthesis protein E</fullName>
    </alternativeName>
    <alternativeName>
        <fullName evidence="8">Molybdopterin-converting factor large subunit</fullName>
    </alternativeName>
    <alternativeName>
        <fullName evidence="10">Molybdopterin-converting factor subunit 2</fullName>
    </alternativeName>
</protein>
<comment type="subunit">
    <text evidence="6">Heterotetramer of 2 MoaD subunits and 2 MoaE subunits. Also stable as homodimer. The enzyme changes between these two forms during catalysis.</text>
</comment>
<dbReference type="EMBL" id="MUFR01000021">
    <property type="protein sequence ID" value="OOF33852.1"/>
    <property type="molecule type" value="Genomic_DNA"/>
</dbReference>
<evidence type="ECO:0000256" key="10">
    <source>
        <dbReference type="ARBA" id="ARBA00032474"/>
    </source>
</evidence>
<evidence type="ECO:0000256" key="11">
    <source>
        <dbReference type="ARBA" id="ARBA00049878"/>
    </source>
</evidence>
<dbReference type="SUPFAM" id="SSF54690">
    <property type="entry name" value="Molybdopterin synthase subunit MoaE"/>
    <property type="match status" value="1"/>
</dbReference>
<name>A0ABX3KS88_SALCS</name>
<comment type="catalytic activity">
    <reaction evidence="11">
        <text>2 [molybdopterin-synthase sulfur-carrier protein]-C-terminal-Gly-aminoethanethioate + cyclic pyranopterin phosphate + H2O = molybdopterin + 2 [molybdopterin-synthase sulfur-carrier protein]-C-terminal Gly-Gly + 2 H(+)</text>
        <dbReference type="Rhea" id="RHEA:26333"/>
        <dbReference type="Rhea" id="RHEA-COMP:12202"/>
        <dbReference type="Rhea" id="RHEA-COMP:19907"/>
        <dbReference type="ChEBI" id="CHEBI:15377"/>
        <dbReference type="ChEBI" id="CHEBI:15378"/>
        <dbReference type="ChEBI" id="CHEBI:58698"/>
        <dbReference type="ChEBI" id="CHEBI:59648"/>
        <dbReference type="ChEBI" id="CHEBI:90778"/>
        <dbReference type="ChEBI" id="CHEBI:232372"/>
        <dbReference type="EC" id="2.8.1.12"/>
    </reaction>
</comment>
<organism evidence="12 13">
    <name type="scientific">Salinivibrio costicola subsp. alcaliphilus</name>
    <dbReference type="NCBI Taxonomy" id="272773"/>
    <lineage>
        <taxon>Bacteria</taxon>
        <taxon>Pseudomonadati</taxon>
        <taxon>Pseudomonadota</taxon>
        <taxon>Gammaproteobacteria</taxon>
        <taxon>Vibrionales</taxon>
        <taxon>Vibrionaceae</taxon>
        <taxon>Salinivibrio</taxon>
    </lineage>
</organism>
<dbReference type="PANTHER" id="PTHR23404">
    <property type="entry name" value="MOLYBDOPTERIN SYNTHASE RELATED"/>
    <property type="match status" value="1"/>
</dbReference>
<dbReference type="InterPro" id="IPR003448">
    <property type="entry name" value="Mopterin_biosynth_MoaE"/>
</dbReference>
<evidence type="ECO:0000256" key="4">
    <source>
        <dbReference type="ARBA" id="ARBA00013858"/>
    </source>
</evidence>
<evidence type="ECO:0000256" key="2">
    <source>
        <dbReference type="ARBA" id="ARBA00005426"/>
    </source>
</evidence>
<evidence type="ECO:0000313" key="13">
    <source>
        <dbReference type="Proteomes" id="UP000189431"/>
    </source>
</evidence>
<evidence type="ECO:0000256" key="1">
    <source>
        <dbReference type="ARBA" id="ARBA00005046"/>
    </source>
</evidence>
<comment type="similarity">
    <text evidence="2">Belongs to the MoaE family.</text>
</comment>
<keyword evidence="5" id="KW-0501">Molybdenum cofactor biosynthesis</keyword>
<accession>A0ABX3KS88</accession>
<dbReference type="Gene3D" id="3.90.1170.40">
    <property type="entry name" value="Molybdopterin biosynthesis MoaE subunit"/>
    <property type="match status" value="1"/>
</dbReference>
<dbReference type="Pfam" id="PF02391">
    <property type="entry name" value="MoaE"/>
    <property type="match status" value="1"/>
</dbReference>
<dbReference type="CDD" id="cd00756">
    <property type="entry name" value="MoaE"/>
    <property type="match status" value="1"/>
</dbReference>
<evidence type="ECO:0000256" key="8">
    <source>
        <dbReference type="ARBA" id="ARBA00030407"/>
    </source>
</evidence>